<feature type="domain" description="RNA polymerase II assembly factor Rtp1 C-terminal" evidence="4">
    <location>
        <begin position="706"/>
        <end position="812"/>
    </location>
</feature>
<dbReference type="HOGENOM" id="CLU_006300_1_0_1"/>
<protein>
    <recommendedName>
        <fullName evidence="7">RNA polymerase II assembly factor Rtp1 C-terminal domain-containing protein</fullName>
    </recommendedName>
</protein>
<dbReference type="GO" id="GO:0005737">
    <property type="term" value="C:cytoplasm"/>
    <property type="evidence" value="ECO:0007669"/>
    <property type="project" value="EnsemblFungi"/>
</dbReference>
<dbReference type="InParanoid" id="H2AP48"/>
<dbReference type="GO" id="GO:0009306">
    <property type="term" value="P:protein secretion"/>
    <property type="evidence" value="ECO:0007669"/>
    <property type="project" value="TreeGrafter"/>
</dbReference>
<proteinExistence type="inferred from homology"/>
<gene>
    <name evidence="5" type="primary">KAFR0A07140</name>
    <name evidence="5" type="ORF">KAFR_0A07140</name>
</gene>
<dbReference type="InterPro" id="IPR016024">
    <property type="entry name" value="ARM-type_fold"/>
</dbReference>
<dbReference type="RefSeq" id="XP_003955283.1">
    <property type="nucleotide sequence ID" value="XM_003955234.1"/>
</dbReference>
<dbReference type="Pfam" id="PF10304">
    <property type="entry name" value="RTP1_C2"/>
    <property type="match status" value="1"/>
</dbReference>
<dbReference type="SUPFAM" id="SSF48371">
    <property type="entry name" value="ARM repeat"/>
    <property type="match status" value="2"/>
</dbReference>
<evidence type="ECO:0000259" key="3">
    <source>
        <dbReference type="Pfam" id="PF10304"/>
    </source>
</evidence>
<dbReference type="PANTHER" id="PTHR20959">
    <property type="entry name" value="TRANSPORT AND GOLGI ORGANIZATION PROTEIN 6 FAMILY MEMBER"/>
    <property type="match status" value="1"/>
</dbReference>
<dbReference type="eggNOG" id="KOG4653">
    <property type="taxonomic scope" value="Eukaryota"/>
</dbReference>
<comment type="similarity">
    <text evidence="1">Belongs to the Tango6 family.</text>
</comment>
<dbReference type="Proteomes" id="UP000005220">
    <property type="component" value="Chromosome 1"/>
</dbReference>
<accession>H2AP48</accession>
<sequence length="967" mass="111447">MVQSNEVKRLLKKAPSFVKDTPLDRFFERLDGEFFSKITHFQKLDNYNVTLYEYLGLEDNKQFVIKLCSYIDELHKLVLKNQDIIREKSSDLLPISLHDLQYVDGLLNLIIVHGFDANIQDTIRIPLEGKNLANFKNTDRKYVIPPNHERNTQTLSMVTCLFYDQLVQSKKINSSDYFRSILLKGSMYTNTYIGLLALFIESHSDTDRERLEKLESIQETYTLFSIYTLLTQTITLKEAKDYILEKLTTLTIRRESDGLLSLVDFILGVREDEQVDPEKINRVHQIIMSRPSSIPNQVYLSKLFNQIYDCLTYVNRPLLINVLNGMVTAFFLRNKKIVKDFLFRRIYETLFNVPLKNHSCKSLNDNINILISLSKNSSIEVICELVAGLDEQQFCLNLWIYSLFLKKEQKIDPLYANKLKKDNGTPYFEVVLSLLKTFIVLTEKYDILKYLSSNLLNYDHEEWEYRIELETQLPYIAIKEGSDIDVRFEENQANKLAQISGMFKDIDISVNLFVNLLHLLNKEDTVRTMFLFLLRRWTDSRLEKETPTVKNVTTSNNIFLIIDLKLLESLNKEFKSDIIKRPSDILGLLHELIPFVTQKDGDGQLQSDDEDSDDEDADVDATEDIVPVHFLIDLLNAVLEGCSDKDLLQEKKVLTSISGRLLNHSTEFESFKEVGQKIDKILRNEDSFHSDKVDNHAESINQDILDKALVDLSDPLAPIKASGLRELRTLVEKKSSVISLDRVVILHLEYLKHPDPYIYLNSIKGLTALCEINGKTVLSKLIEVYGDTKKNKLDTILRVGEVFISYIQIENELFQGTNANLIIDACIEKIRQKGKLDNRLRMSAMSILGVCLQVNAKGIESRITEMLDCVFGILQLETSTSSGSSSSSSSGDRDDSFIMRRSAIHLIHDLMYNSGLSLLPKEYNKEKLDNLLAYAREKESDYLVCEQIDEVLEILQDLEIREMEEMD</sequence>
<feature type="compositionally biased region" description="Acidic residues" evidence="2">
    <location>
        <begin position="607"/>
        <end position="618"/>
    </location>
</feature>
<feature type="domain" description="RNA polymerase II assembly factor Rtp1 C-terminal" evidence="3">
    <location>
        <begin position="924"/>
        <end position="956"/>
    </location>
</feature>
<evidence type="ECO:0000256" key="1">
    <source>
        <dbReference type="ARBA" id="ARBA00005724"/>
    </source>
</evidence>
<dbReference type="Pfam" id="PF10363">
    <property type="entry name" value="RTP1_C1"/>
    <property type="match status" value="1"/>
</dbReference>
<dbReference type="EMBL" id="HE650821">
    <property type="protein sequence ID" value="CCF56148.1"/>
    <property type="molecule type" value="Genomic_DNA"/>
</dbReference>
<dbReference type="InterPro" id="IPR019451">
    <property type="entry name" value="Rtp1_C1"/>
</dbReference>
<dbReference type="InterPro" id="IPR039600">
    <property type="entry name" value="TANGO6/Rtp1"/>
</dbReference>
<evidence type="ECO:0000313" key="6">
    <source>
        <dbReference type="Proteomes" id="UP000005220"/>
    </source>
</evidence>
<dbReference type="KEGG" id="kaf:KAFR_0A07140"/>
<feature type="region of interest" description="Disordered" evidence="2">
    <location>
        <begin position="599"/>
        <end position="618"/>
    </location>
</feature>
<evidence type="ECO:0000313" key="5">
    <source>
        <dbReference type="EMBL" id="CCF56148.1"/>
    </source>
</evidence>
<dbReference type="PANTHER" id="PTHR20959:SF1">
    <property type="entry name" value="TRANSPORT AND GOLGI ORGANIZATION PROTEIN 6 HOMOLOG"/>
    <property type="match status" value="1"/>
</dbReference>
<dbReference type="GeneID" id="13886148"/>
<evidence type="ECO:0000256" key="2">
    <source>
        <dbReference type="SAM" id="MobiDB-lite"/>
    </source>
</evidence>
<dbReference type="AlphaFoldDB" id="H2AP48"/>
<keyword evidence="6" id="KW-1185">Reference proteome</keyword>
<evidence type="ECO:0008006" key="7">
    <source>
        <dbReference type="Google" id="ProtNLM"/>
    </source>
</evidence>
<organism evidence="5 6">
    <name type="scientific">Kazachstania africana (strain ATCC 22294 / BCRC 22015 / CBS 2517 / CECT 1963 / NBRC 1671 / NRRL Y-8276)</name>
    <name type="common">Yeast</name>
    <name type="synonym">Kluyveromyces africanus</name>
    <dbReference type="NCBI Taxonomy" id="1071382"/>
    <lineage>
        <taxon>Eukaryota</taxon>
        <taxon>Fungi</taxon>
        <taxon>Dikarya</taxon>
        <taxon>Ascomycota</taxon>
        <taxon>Saccharomycotina</taxon>
        <taxon>Saccharomycetes</taxon>
        <taxon>Saccharomycetales</taxon>
        <taxon>Saccharomycetaceae</taxon>
        <taxon>Kazachstania</taxon>
    </lineage>
</organism>
<reference evidence="5 6" key="1">
    <citation type="journal article" date="2011" name="Proc. Natl. Acad. Sci. U.S.A.">
        <title>Evolutionary erosion of yeast sex chromosomes by mating-type switching accidents.</title>
        <authorList>
            <person name="Gordon J.L."/>
            <person name="Armisen D."/>
            <person name="Proux-Wera E."/>
            <person name="Oheigeartaigh S.S."/>
            <person name="Byrne K.P."/>
            <person name="Wolfe K.H."/>
        </authorList>
    </citation>
    <scope>NUCLEOTIDE SEQUENCE [LARGE SCALE GENOMIC DNA]</scope>
    <source>
        <strain evidence="6">ATCC 22294 / BCRC 22015 / CBS 2517 / CECT 1963 / NBRC 1671 / NRRL Y-8276</strain>
    </source>
</reference>
<dbReference type="FunCoup" id="H2AP48">
    <property type="interactions" value="106"/>
</dbReference>
<evidence type="ECO:0000259" key="4">
    <source>
        <dbReference type="Pfam" id="PF10363"/>
    </source>
</evidence>
<name>H2AP48_KAZAF</name>
<dbReference type="OrthoDB" id="39591at2759"/>
<dbReference type="InterPro" id="IPR019414">
    <property type="entry name" value="Rtp1_C2"/>
</dbReference>
<dbReference type="GO" id="GO:0006606">
    <property type="term" value="P:protein import into nucleus"/>
    <property type="evidence" value="ECO:0007669"/>
    <property type="project" value="EnsemblFungi"/>
</dbReference>